<accession>A0A0L0FIT6</accession>
<dbReference type="SUPFAM" id="SSF53335">
    <property type="entry name" value="S-adenosyl-L-methionine-dependent methyltransferases"/>
    <property type="match status" value="1"/>
</dbReference>
<feature type="domain" description="Methyltransferase" evidence="3">
    <location>
        <begin position="60"/>
        <end position="161"/>
    </location>
</feature>
<evidence type="ECO:0000256" key="1">
    <source>
        <dbReference type="ARBA" id="ARBA00022603"/>
    </source>
</evidence>
<organism evidence="4 5">
    <name type="scientific">Sphaeroforma arctica JP610</name>
    <dbReference type="NCBI Taxonomy" id="667725"/>
    <lineage>
        <taxon>Eukaryota</taxon>
        <taxon>Ichthyosporea</taxon>
        <taxon>Ichthyophonida</taxon>
        <taxon>Sphaeroforma</taxon>
    </lineage>
</organism>
<dbReference type="eggNOG" id="ENOG502SPDG">
    <property type="taxonomic scope" value="Eukaryota"/>
</dbReference>
<keyword evidence="5" id="KW-1185">Reference proteome</keyword>
<dbReference type="PANTHER" id="PTHR43861">
    <property type="entry name" value="TRANS-ACONITATE 2-METHYLTRANSFERASE-RELATED"/>
    <property type="match status" value="1"/>
</dbReference>
<evidence type="ECO:0000313" key="5">
    <source>
        <dbReference type="Proteomes" id="UP000054560"/>
    </source>
</evidence>
<evidence type="ECO:0000313" key="4">
    <source>
        <dbReference type="EMBL" id="KNC76692.1"/>
    </source>
</evidence>
<dbReference type="STRING" id="667725.A0A0L0FIT6"/>
<evidence type="ECO:0000256" key="2">
    <source>
        <dbReference type="ARBA" id="ARBA00022679"/>
    </source>
</evidence>
<protein>
    <recommendedName>
        <fullName evidence="3">Methyltransferase domain-containing protein</fullName>
    </recommendedName>
</protein>
<dbReference type="GO" id="GO:0008168">
    <property type="term" value="F:methyltransferase activity"/>
    <property type="evidence" value="ECO:0007669"/>
    <property type="project" value="UniProtKB-KW"/>
</dbReference>
<gene>
    <name evidence="4" type="ORF">SARC_10820</name>
</gene>
<dbReference type="Proteomes" id="UP000054560">
    <property type="component" value="Unassembled WGS sequence"/>
</dbReference>
<dbReference type="Gene3D" id="3.40.50.150">
    <property type="entry name" value="Vaccinia Virus protein VP39"/>
    <property type="match status" value="1"/>
</dbReference>
<name>A0A0L0FIT6_9EUKA</name>
<dbReference type="EMBL" id="KQ243001">
    <property type="protein sequence ID" value="KNC76692.1"/>
    <property type="molecule type" value="Genomic_DNA"/>
</dbReference>
<dbReference type="InterPro" id="IPR029063">
    <property type="entry name" value="SAM-dependent_MTases_sf"/>
</dbReference>
<dbReference type="CDD" id="cd02440">
    <property type="entry name" value="AdoMet_MTases"/>
    <property type="match status" value="1"/>
</dbReference>
<sequence length="269" mass="29383">MISDQSQALDAEQNAAVDCPWGSDNACIAYNEILEKYDFHNACNRYSTATLCGDVSGLSVLDLPSGPGCYALYFLGNGAKAVTSVDLDANFVKEAGEKIKRLPPKSQHAWQGLVANACIPQMYAQGPFDLIRASFVMEVFPTLDLTRACLQNLYDNLKPGGRIVSITASGAHTPEDGKVVLDTVGMATTDLTKINPGDPVDCTYVKLSTPTTISWLWRPEEQLRKVLQEVGFSDICFQRLLVDPQYSGPDDLETFVNHVGNRIVTATKR</sequence>
<dbReference type="GeneID" id="25911324"/>
<keyword evidence="2" id="KW-0808">Transferase</keyword>
<dbReference type="GO" id="GO:0032259">
    <property type="term" value="P:methylation"/>
    <property type="evidence" value="ECO:0007669"/>
    <property type="project" value="UniProtKB-KW"/>
</dbReference>
<evidence type="ECO:0000259" key="3">
    <source>
        <dbReference type="Pfam" id="PF13649"/>
    </source>
</evidence>
<dbReference type="OrthoDB" id="3647at2759"/>
<keyword evidence="1" id="KW-0489">Methyltransferase</keyword>
<dbReference type="RefSeq" id="XP_014150594.1">
    <property type="nucleotide sequence ID" value="XM_014295119.1"/>
</dbReference>
<proteinExistence type="predicted"/>
<dbReference type="Pfam" id="PF13649">
    <property type="entry name" value="Methyltransf_25"/>
    <property type="match status" value="1"/>
</dbReference>
<reference evidence="4 5" key="1">
    <citation type="submission" date="2011-02" db="EMBL/GenBank/DDBJ databases">
        <title>The Genome Sequence of Sphaeroforma arctica JP610.</title>
        <authorList>
            <consortium name="The Broad Institute Genome Sequencing Platform"/>
            <person name="Russ C."/>
            <person name="Cuomo C."/>
            <person name="Young S.K."/>
            <person name="Zeng Q."/>
            <person name="Gargeya S."/>
            <person name="Alvarado L."/>
            <person name="Berlin A."/>
            <person name="Chapman S.B."/>
            <person name="Chen Z."/>
            <person name="Freedman E."/>
            <person name="Gellesch M."/>
            <person name="Goldberg J."/>
            <person name="Griggs A."/>
            <person name="Gujja S."/>
            <person name="Heilman E."/>
            <person name="Heiman D."/>
            <person name="Howarth C."/>
            <person name="Mehta T."/>
            <person name="Neiman D."/>
            <person name="Pearson M."/>
            <person name="Roberts A."/>
            <person name="Saif S."/>
            <person name="Shea T."/>
            <person name="Shenoy N."/>
            <person name="Sisk P."/>
            <person name="Stolte C."/>
            <person name="Sykes S."/>
            <person name="White J."/>
            <person name="Yandava C."/>
            <person name="Burger G."/>
            <person name="Gray M.W."/>
            <person name="Holland P.W.H."/>
            <person name="King N."/>
            <person name="Lang F.B.F."/>
            <person name="Roger A.J."/>
            <person name="Ruiz-Trillo I."/>
            <person name="Haas B."/>
            <person name="Nusbaum C."/>
            <person name="Birren B."/>
        </authorList>
    </citation>
    <scope>NUCLEOTIDE SEQUENCE [LARGE SCALE GENOMIC DNA]</scope>
    <source>
        <strain evidence="4 5">JP610</strain>
    </source>
</reference>
<dbReference type="PANTHER" id="PTHR43861:SF1">
    <property type="entry name" value="TRANS-ACONITATE 2-METHYLTRANSFERASE"/>
    <property type="match status" value="1"/>
</dbReference>
<dbReference type="InterPro" id="IPR041698">
    <property type="entry name" value="Methyltransf_25"/>
</dbReference>
<dbReference type="AlphaFoldDB" id="A0A0L0FIT6"/>